<gene>
    <name evidence="6" type="ORF">ACFQQA_14340</name>
</gene>
<feature type="transmembrane region" description="Helical" evidence="4">
    <location>
        <begin position="327"/>
        <end position="350"/>
    </location>
</feature>
<feature type="transmembrane region" description="Helical" evidence="4">
    <location>
        <begin position="39"/>
        <end position="63"/>
    </location>
</feature>
<dbReference type="PANTHER" id="PTHR23521:SF3">
    <property type="entry name" value="MFS TRANSPORTER"/>
    <property type="match status" value="1"/>
</dbReference>
<protein>
    <submittedName>
        <fullName evidence="6">MFS transporter</fullName>
    </submittedName>
</protein>
<sequence length="420" mass="44322">MTRSVGEVLASVRSLLGGTAALIAGNNLLGVVLPLRMEAAGYPVALTGAIMAAYYFGLALGGLRGKRVILRIGHIRAFAAFAALTAAVTLAYTAFTHPAAWVALRVVNGFCIAGLTATIESWLNTKSSNETRGRVLGFYMLTYYLAIAAGQTLVNLSDPAAPDLFMLAATLTVVSLIPVAMTSLGEPNLSDSRVLNVRALYAASPVGLIGAGVAGLMVGSFYALGIVFARRIGLSVTEAAMFMSVVVLGGLAFQLPMGMLADRYDRRLVMSLALIAVGGVWMVLAASAASGIPFFALLIMALMFGGAMSSIYPLCVAETFDRLERRYYVAASGRLLMIHSIGATAGPLLASGLMTIYGPFSFFMFESAVALVYAMYVLMRLGVRPPIPKALREKYVPLPDVAPTTTGLDPRCQDENGRDC</sequence>
<dbReference type="InterPro" id="IPR036259">
    <property type="entry name" value="MFS_trans_sf"/>
</dbReference>
<feature type="transmembrane region" description="Helical" evidence="4">
    <location>
        <begin position="12"/>
        <end position="33"/>
    </location>
</feature>
<dbReference type="Pfam" id="PF07690">
    <property type="entry name" value="MFS_1"/>
    <property type="match status" value="2"/>
</dbReference>
<evidence type="ECO:0000313" key="7">
    <source>
        <dbReference type="Proteomes" id="UP001596506"/>
    </source>
</evidence>
<dbReference type="SUPFAM" id="SSF103473">
    <property type="entry name" value="MFS general substrate transporter"/>
    <property type="match status" value="1"/>
</dbReference>
<feature type="transmembrane region" description="Helical" evidence="4">
    <location>
        <begin position="206"/>
        <end position="228"/>
    </location>
</feature>
<evidence type="ECO:0000313" key="6">
    <source>
        <dbReference type="EMBL" id="MFC7295902.1"/>
    </source>
</evidence>
<feature type="transmembrane region" description="Helical" evidence="4">
    <location>
        <begin position="240"/>
        <end position="261"/>
    </location>
</feature>
<feature type="domain" description="Major facilitator superfamily (MFS) profile" evidence="5">
    <location>
        <begin position="203"/>
        <end position="420"/>
    </location>
</feature>
<feature type="transmembrane region" description="Helical" evidence="4">
    <location>
        <begin position="165"/>
        <end position="185"/>
    </location>
</feature>
<evidence type="ECO:0000259" key="5">
    <source>
        <dbReference type="PROSITE" id="PS50850"/>
    </source>
</evidence>
<dbReference type="EMBL" id="JBHTBD010000006">
    <property type="protein sequence ID" value="MFC7295902.1"/>
    <property type="molecule type" value="Genomic_DNA"/>
</dbReference>
<reference evidence="7" key="1">
    <citation type="journal article" date="2019" name="Int. J. Syst. Evol. Microbiol.">
        <title>The Global Catalogue of Microorganisms (GCM) 10K type strain sequencing project: providing services to taxonomists for standard genome sequencing and annotation.</title>
        <authorList>
            <consortium name="The Broad Institute Genomics Platform"/>
            <consortium name="The Broad Institute Genome Sequencing Center for Infectious Disease"/>
            <person name="Wu L."/>
            <person name="Ma J."/>
        </authorList>
    </citation>
    <scope>NUCLEOTIDE SEQUENCE [LARGE SCALE GENOMIC DNA]</scope>
    <source>
        <strain evidence="7">CCUG 60559</strain>
    </source>
</reference>
<comment type="caution">
    <text evidence="6">The sequence shown here is derived from an EMBL/GenBank/DDBJ whole genome shotgun (WGS) entry which is preliminary data.</text>
</comment>
<evidence type="ECO:0000256" key="4">
    <source>
        <dbReference type="SAM" id="Phobius"/>
    </source>
</evidence>
<proteinExistence type="predicted"/>
<feature type="transmembrane region" description="Helical" evidence="4">
    <location>
        <begin position="356"/>
        <end position="379"/>
    </location>
</feature>
<feature type="transmembrane region" description="Helical" evidence="4">
    <location>
        <begin position="135"/>
        <end position="153"/>
    </location>
</feature>
<keyword evidence="7" id="KW-1185">Reference proteome</keyword>
<feature type="transmembrane region" description="Helical" evidence="4">
    <location>
        <begin position="268"/>
        <end position="288"/>
    </location>
</feature>
<dbReference type="CDD" id="cd17477">
    <property type="entry name" value="MFS_YcaD_like"/>
    <property type="match status" value="1"/>
</dbReference>
<dbReference type="InterPro" id="IPR011701">
    <property type="entry name" value="MFS"/>
</dbReference>
<dbReference type="InterPro" id="IPR047200">
    <property type="entry name" value="MFS_YcaD-like"/>
</dbReference>
<dbReference type="Gene3D" id="1.20.1250.20">
    <property type="entry name" value="MFS general substrate transporter like domains"/>
    <property type="match status" value="2"/>
</dbReference>
<dbReference type="Proteomes" id="UP001596506">
    <property type="component" value="Unassembled WGS sequence"/>
</dbReference>
<feature type="transmembrane region" description="Helical" evidence="4">
    <location>
        <begin position="294"/>
        <end position="315"/>
    </location>
</feature>
<organism evidence="6 7">
    <name type="scientific">Marinobacter aromaticivorans</name>
    <dbReference type="NCBI Taxonomy" id="1494078"/>
    <lineage>
        <taxon>Bacteria</taxon>
        <taxon>Pseudomonadati</taxon>
        <taxon>Pseudomonadota</taxon>
        <taxon>Gammaproteobacteria</taxon>
        <taxon>Pseudomonadales</taxon>
        <taxon>Marinobacteraceae</taxon>
        <taxon>Marinobacter</taxon>
    </lineage>
</organism>
<evidence type="ECO:0000256" key="2">
    <source>
        <dbReference type="ARBA" id="ARBA00022989"/>
    </source>
</evidence>
<accession>A0ABW2IY31</accession>
<evidence type="ECO:0000256" key="3">
    <source>
        <dbReference type="ARBA" id="ARBA00023136"/>
    </source>
</evidence>
<keyword evidence="3 4" id="KW-0472">Membrane</keyword>
<dbReference type="RefSeq" id="WP_100689330.1">
    <property type="nucleotide sequence ID" value="NZ_JBHTBD010000006.1"/>
</dbReference>
<keyword evidence="1 4" id="KW-0812">Transmembrane</keyword>
<dbReference type="PROSITE" id="PS50850">
    <property type="entry name" value="MFS"/>
    <property type="match status" value="1"/>
</dbReference>
<name>A0ABW2IY31_9GAMM</name>
<feature type="transmembrane region" description="Helical" evidence="4">
    <location>
        <begin position="75"/>
        <end position="95"/>
    </location>
</feature>
<feature type="transmembrane region" description="Helical" evidence="4">
    <location>
        <begin position="101"/>
        <end position="123"/>
    </location>
</feature>
<dbReference type="PANTHER" id="PTHR23521">
    <property type="entry name" value="TRANSPORTER MFS SUPERFAMILY"/>
    <property type="match status" value="1"/>
</dbReference>
<keyword evidence="2 4" id="KW-1133">Transmembrane helix</keyword>
<evidence type="ECO:0000256" key="1">
    <source>
        <dbReference type="ARBA" id="ARBA00022692"/>
    </source>
</evidence>
<dbReference type="InterPro" id="IPR020846">
    <property type="entry name" value="MFS_dom"/>
</dbReference>